<gene>
    <name evidence="8" type="primary">yqeK</name>
    <name evidence="8" type="ORF">INP51_07355</name>
</gene>
<evidence type="ECO:0000256" key="2">
    <source>
        <dbReference type="ARBA" id="ARBA00022723"/>
    </source>
</evidence>
<name>A0A7M2RME5_9FIRM</name>
<dbReference type="GO" id="GO:0008803">
    <property type="term" value="F:bis(5'-nucleosyl)-tetraphosphatase (symmetrical) activity"/>
    <property type="evidence" value="ECO:0007669"/>
    <property type="project" value="UniProtKB-EC"/>
</dbReference>
<evidence type="ECO:0000256" key="4">
    <source>
        <dbReference type="ARBA" id="ARBA00022801"/>
    </source>
</evidence>
<dbReference type="Pfam" id="PF01966">
    <property type="entry name" value="HD"/>
    <property type="match status" value="1"/>
</dbReference>
<dbReference type="RefSeq" id="WP_193737041.1">
    <property type="nucleotide sequence ID" value="NZ_CP063304.1"/>
</dbReference>
<dbReference type="NCBIfam" id="TIGR00488">
    <property type="entry name" value="bis(5'-nucleosyl)-tetraphosphatase (symmetrical) YqeK"/>
    <property type="match status" value="1"/>
</dbReference>
<organism evidence="8 9">
    <name type="scientific">Blautia liquoris</name>
    <dbReference type="NCBI Taxonomy" id="2779518"/>
    <lineage>
        <taxon>Bacteria</taxon>
        <taxon>Bacillati</taxon>
        <taxon>Bacillota</taxon>
        <taxon>Clostridia</taxon>
        <taxon>Lachnospirales</taxon>
        <taxon>Lachnospiraceae</taxon>
        <taxon>Blautia</taxon>
    </lineage>
</organism>
<dbReference type="SMART" id="SM00471">
    <property type="entry name" value="HDc"/>
    <property type="match status" value="1"/>
</dbReference>
<dbReference type="PROSITE" id="PS51831">
    <property type="entry name" value="HD"/>
    <property type="match status" value="1"/>
</dbReference>
<dbReference type="GO" id="GO:0000166">
    <property type="term" value="F:nucleotide binding"/>
    <property type="evidence" value="ECO:0007669"/>
    <property type="project" value="UniProtKB-KW"/>
</dbReference>
<evidence type="ECO:0000256" key="1">
    <source>
        <dbReference type="ARBA" id="ARBA00012506"/>
    </source>
</evidence>
<comment type="catalytic activity">
    <reaction evidence="6">
        <text>P(1),P(4)-bis(5'-adenosyl) tetraphosphate + H2O = 2 ADP + 2 H(+)</text>
        <dbReference type="Rhea" id="RHEA:24252"/>
        <dbReference type="ChEBI" id="CHEBI:15377"/>
        <dbReference type="ChEBI" id="CHEBI:15378"/>
        <dbReference type="ChEBI" id="CHEBI:58141"/>
        <dbReference type="ChEBI" id="CHEBI:456216"/>
        <dbReference type="EC" id="3.6.1.41"/>
    </reaction>
</comment>
<reference evidence="8 9" key="1">
    <citation type="submission" date="2020-10" db="EMBL/GenBank/DDBJ databases">
        <title>Blautia liquoris sp.nov., isolated from the mud in a fermentation cellar used for the production of Chinese strong-flavoured liquor.</title>
        <authorList>
            <person name="Lu L."/>
        </authorList>
    </citation>
    <scope>NUCLEOTIDE SEQUENCE [LARGE SCALE GENOMIC DNA]</scope>
    <source>
        <strain evidence="8 9">LZLJ-3</strain>
    </source>
</reference>
<dbReference type="AlphaFoldDB" id="A0A7M2RME5"/>
<dbReference type="KEGG" id="bliq:INP51_07355"/>
<evidence type="ECO:0000256" key="5">
    <source>
        <dbReference type="ARBA" id="ARBA00023004"/>
    </source>
</evidence>
<dbReference type="CDD" id="cd00077">
    <property type="entry name" value="HDc"/>
    <property type="match status" value="1"/>
</dbReference>
<evidence type="ECO:0000256" key="3">
    <source>
        <dbReference type="ARBA" id="ARBA00022741"/>
    </source>
</evidence>
<dbReference type="GO" id="GO:0046872">
    <property type="term" value="F:metal ion binding"/>
    <property type="evidence" value="ECO:0007669"/>
    <property type="project" value="UniProtKB-KW"/>
</dbReference>
<dbReference type="EMBL" id="CP063304">
    <property type="protein sequence ID" value="QOV20727.1"/>
    <property type="molecule type" value="Genomic_DNA"/>
</dbReference>
<keyword evidence="9" id="KW-1185">Reference proteome</keyword>
<dbReference type="InterPro" id="IPR006674">
    <property type="entry name" value="HD_domain"/>
</dbReference>
<evidence type="ECO:0000313" key="9">
    <source>
        <dbReference type="Proteomes" id="UP000593601"/>
    </source>
</evidence>
<sequence length="198" mass="22738">MESANYDLIKLKKHLKRRLDQKRFHHTIGVMYTAAALAMAHGMDFVQAETAGLLHDCAKCIPDTKKIQICERKNISITCCERDHPDLLHSKLGAYLSKTDYGITDQDILDAITWHTTGKPDMSELEKIIFIADYIEPSRDKAPNLTEIRQLAFSDLNECMYQILKDTVHYLKGKSGSMDETTVDAYLYYSNYHNSREE</sequence>
<evidence type="ECO:0000313" key="8">
    <source>
        <dbReference type="EMBL" id="QOV20727.1"/>
    </source>
</evidence>
<dbReference type="InterPro" id="IPR005249">
    <property type="entry name" value="YqeK"/>
</dbReference>
<protein>
    <recommendedName>
        <fullName evidence="1">bis(5'-nucleosyl)-tetraphosphatase (symmetrical)</fullName>
        <ecNumber evidence="1">3.6.1.41</ecNumber>
    </recommendedName>
</protein>
<keyword evidence="2" id="KW-0479">Metal-binding</keyword>
<feature type="domain" description="HD" evidence="7">
    <location>
        <begin position="23"/>
        <end position="138"/>
    </location>
</feature>
<dbReference type="EC" id="3.6.1.41" evidence="1"/>
<evidence type="ECO:0000256" key="6">
    <source>
        <dbReference type="ARBA" id="ARBA00049417"/>
    </source>
</evidence>
<dbReference type="Gene3D" id="1.10.3210.10">
    <property type="entry name" value="Hypothetical protein af1432"/>
    <property type="match status" value="1"/>
</dbReference>
<keyword evidence="3" id="KW-0547">Nucleotide-binding</keyword>
<proteinExistence type="predicted"/>
<dbReference type="InterPro" id="IPR051094">
    <property type="entry name" value="Diverse_Catalytic_Enzymes"/>
</dbReference>
<evidence type="ECO:0000259" key="7">
    <source>
        <dbReference type="PROSITE" id="PS51831"/>
    </source>
</evidence>
<dbReference type="InterPro" id="IPR003607">
    <property type="entry name" value="HD/PDEase_dom"/>
</dbReference>
<dbReference type="SUPFAM" id="SSF109604">
    <property type="entry name" value="HD-domain/PDEase-like"/>
    <property type="match status" value="1"/>
</dbReference>
<dbReference type="PANTHER" id="PTHR35795">
    <property type="entry name" value="SLR1885 PROTEIN"/>
    <property type="match status" value="1"/>
</dbReference>
<dbReference type="Proteomes" id="UP000593601">
    <property type="component" value="Chromosome"/>
</dbReference>
<keyword evidence="4 8" id="KW-0378">Hydrolase</keyword>
<dbReference type="PANTHER" id="PTHR35795:SF1">
    <property type="entry name" value="BIS(5'-NUCLEOSYL)-TETRAPHOSPHATASE, SYMMETRICAL"/>
    <property type="match status" value="1"/>
</dbReference>
<keyword evidence="5" id="KW-0408">Iron</keyword>
<accession>A0A7M2RME5</accession>